<feature type="region of interest" description="Disordered" evidence="1">
    <location>
        <begin position="477"/>
        <end position="533"/>
    </location>
</feature>
<sequence>MNDISKQQIMTLVMVSIISVVAVIFLLKITFEKCRKRNKDPSLQFQYDLLASEEQKQCLTAPCLNMVCSKYIIKRRTEIDAQKLTLEQRCTMYTMLTQFLQIMYTLIKNNVDTSTLSQPYREYLSTINFHNLAPYTQSCLPELELKLRILITNMNHPNPMTTLNDIEDKLFQIINIGKQDPILEINPTKTPLLSKKTQSTDLTLDTPASSSNSPQTPASSSNSTYSPNTQSTLQTVMNRWLIKHRNTAYTTKPLNEHHSVIEKMRKLSTMIYPNHKKVSTSNQNKIHDVLNTVSETVYYSPTSSPIMTQKDGHQRVLEGITQNTRLPNIQKSASQRLEHKIYYNHCPIQESREQDSYPQTHELHTTHRRHTTQDIHQDTKRYKHHRNMSLQTTIPHNKDEFSSTETIHQSYTPYNVTELLKHTQSNVNHFQKTQSQPLTRRMNNKPVQRYNTKGLTKKIQNDIQNDILGTIPELFTSQSQPLTRRRDNSHNTPQVQQDHYTQKFARRQRPSLPIDNAPSEELPIKGRQDSCHQTQELQNTYRQHTMQDMHQDTQVPHYSNISLPHQGNKKNKTTLHNEDEFSSTETIHQSYTTPYNVTTLHNEDEFSSTETIHQSYTPYNVTELHTQSNVNHLQRIQYQPSTNKSCFHQQNDVQQSIKIPLASHQQVPHSDNVHGKKLRIPKDIAPENRTRKTAAPTSHTPHQRLQSINLENCTGSKKPNITDVSSYM</sequence>
<dbReference type="EMBL" id="AXCJ01000008">
    <property type="protein sequence ID" value="ETO91232.1"/>
    <property type="molecule type" value="Genomic_DNA"/>
</dbReference>
<dbReference type="AlphaFoldDB" id="W2V0S1"/>
<comment type="caution">
    <text evidence="3">The sequence shown here is derived from an EMBL/GenBank/DDBJ whole genome shotgun (WGS) entry which is preliminary data.</text>
</comment>
<feature type="compositionally biased region" description="Polar residues" evidence="1">
    <location>
        <begin position="187"/>
        <end position="203"/>
    </location>
</feature>
<accession>W2V0S1</accession>
<feature type="region of interest" description="Disordered" evidence="1">
    <location>
        <begin position="187"/>
        <end position="229"/>
    </location>
</feature>
<dbReference type="Proteomes" id="UP000018951">
    <property type="component" value="Unassembled WGS sequence"/>
</dbReference>
<proteinExistence type="predicted"/>
<name>W2V0S1_9RICK</name>
<protein>
    <submittedName>
        <fullName evidence="3">Uncharacterized protein</fullName>
    </submittedName>
</protein>
<evidence type="ECO:0000313" key="4">
    <source>
        <dbReference type="Proteomes" id="UP000018951"/>
    </source>
</evidence>
<keyword evidence="2" id="KW-0472">Membrane</keyword>
<feature type="region of interest" description="Disordered" evidence="1">
    <location>
        <begin position="664"/>
        <end position="704"/>
    </location>
</feature>
<gene>
    <name evidence="3" type="ORF">P857_725</name>
</gene>
<keyword evidence="2" id="KW-1133">Transmembrane helix</keyword>
<keyword evidence="2" id="KW-0812">Transmembrane</keyword>
<evidence type="ECO:0000256" key="2">
    <source>
        <dbReference type="SAM" id="Phobius"/>
    </source>
</evidence>
<evidence type="ECO:0000313" key="3">
    <source>
        <dbReference type="EMBL" id="ETO91232.1"/>
    </source>
</evidence>
<feature type="transmembrane region" description="Helical" evidence="2">
    <location>
        <begin position="12"/>
        <end position="31"/>
    </location>
</feature>
<feature type="compositionally biased region" description="Low complexity" evidence="1">
    <location>
        <begin position="206"/>
        <end position="224"/>
    </location>
</feature>
<organism evidence="3 4">
    <name type="scientific">Candidatus Xenolissoclinum pacificiensis L6</name>
    <dbReference type="NCBI Taxonomy" id="1401685"/>
    <lineage>
        <taxon>Bacteria</taxon>
        <taxon>Pseudomonadati</taxon>
        <taxon>Pseudomonadota</taxon>
        <taxon>Alphaproteobacteria</taxon>
        <taxon>Rickettsiales</taxon>
        <taxon>Anaplasmataceae</taxon>
        <taxon>Candidatus Xenolissoclinum</taxon>
    </lineage>
</organism>
<feature type="compositionally biased region" description="Polar residues" evidence="1">
    <location>
        <begin position="490"/>
        <end position="499"/>
    </location>
</feature>
<evidence type="ECO:0000256" key="1">
    <source>
        <dbReference type="SAM" id="MobiDB-lite"/>
    </source>
</evidence>
<keyword evidence="4" id="KW-1185">Reference proteome</keyword>
<feature type="compositionally biased region" description="Basic and acidic residues" evidence="1">
    <location>
        <begin position="680"/>
        <end position="690"/>
    </location>
</feature>
<reference evidence="3 4" key="1">
    <citation type="journal article" date="2013" name="PLoS ONE">
        <title>Bacterial endosymbiosis in a chordate host: long-term co-evolution and conservation of secondary metabolism.</title>
        <authorList>
            <person name="Kwan J.C."/>
            <person name="Schmidt E.W."/>
        </authorList>
    </citation>
    <scope>NUCLEOTIDE SEQUENCE [LARGE SCALE GENOMIC DNA]</scope>
    <source>
        <strain evidence="4">L6</strain>
    </source>
</reference>
<feature type="compositionally biased region" description="Polar residues" evidence="1">
    <location>
        <begin position="695"/>
        <end position="704"/>
    </location>
</feature>